<keyword evidence="3" id="KW-0479">Metal-binding</keyword>
<dbReference type="AlphaFoldDB" id="A0A7Y9R3C9"/>
<accession>A0A7Y9R3C9</accession>
<evidence type="ECO:0000256" key="5">
    <source>
        <dbReference type="ARBA" id="ARBA00022833"/>
    </source>
</evidence>
<evidence type="ECO:0000256" key="1">
    <source>
        <dbReference type="ARBA" id="ARBA00004963"/>
    </source>
</evidence>
<evidence type="ECO:0000256" key="2">
    <source>
        <dbReference type="ARBA" id="ARBA00011917"/>
    </source>
</evidence>
<name>A0A7Y9R3C9_9BURK</name>
<feature type="domain" description="Hydroxyacylglutathione hydrolase C-terminal" evidence="7">
    <location>
        <begin position="22"/>
        <end position="108"/>
    </location>
</feature>
<organism evidence="8 9">
    <name type="scientific">Sphaerotilus montanus</name>
    <dbReference type="NCBI Taxonomy" id="522889"/>
    <lineage>
        <taxon>Bacteria</taxon>
        <taxon>Pseudomonadati</taxon>
        <taxon>Pseudomonadota</taxon>
        <taxon>Betaproteobacteria</taxon>
        <taxon>Burkholderiales</taxon>
        <taxon>Sphaerotilaceae</taxon>
        <taxon>Sphaerotilus</taxon>
    </lineage>
</organism>
<dbReference type="InterPro" id="IPR036866">
    <property type="entry name" value="RibonucZ/Hydroxyglut_hydro"/>
</dbReference>
<dbReference type="InterPro" id="IPR032282">
    <property type="entry name" value="HAGH_C"/>
</dbReference>
<proteinExistence type="predicted"/>
<dbReference type="EMBL" id="JACCFH010000001">
    <property type="protein sequence ID" value="NYG34307.1"/>
    <property type="molecule type" value="Genomic_DNA"/>
</dbReference>
<keyword evidence="4 8" id="KW-0378">Hydrolase</keyword>
<keyword evidence="5" id="KW-0862">Zinc</keyword>
<comment type="pathway">
    <text evidence="1">Secondary metabolite metabolism; methylglyoxal degradation; (R)-lactate from methylglyoxal: step 2/2.</text>
</comment>
<dbReference type="PANTHER" id="PTHR43705:SF1">
    <property type="entry name" value="HYDROXYACYLGLUTATHIONE HYDROLASE GLOB"/>
    <property type="match status" value="1"/>
</dbReference>
<dbReference type="Gene3D" id="3.60.15.10">
    <property type="entry name" value="Ribonuclease Z/Hydroxyacylglutathione hydrolase-like"/>
    <property type="match status" value="1"/>
</dbReference>
<dbReference type="PANTHER" id="PTHR43705">
    <property type="entry name" value="HYDROXYACYLGLUTATHIONE HYDROLASE"/>
    <property type="match status" value="1"/>
</dbReference>
<dbReference type="EC" id="3.1.2.6" evidence="2"/>
<dbReference type="GO" id="GO:0046872">
    <property type="term" value="F:metal ion binding"/>
    <property type="evidence" value="ECO:0007669"/>
    <property type="project" value="UniProtKB-KW"/>
</dbReference>
<evidence type="ECO:0000256" key="4">
    <source>
        <dbReference type="ARBA" id="ARBA00022801"/>
    </source>
</evidence>
<evidence type="ECO:0000256" key="3">
    <source>
        <dbReference type="ARBA" id="ARBA00022723"/>
    </source>
</evidence>
<keyword evidence="9" id="KW-1185">Reference proteome</keyword>
<reference evidence="8 9" key="1">
    <citation type="submission" date="2020-07" db="EMBL/GenBank/DDBJ databases">
        <title>Genomic Encyclopedia of Archaeal and Bacterial Type Strains, Phase II (KMG-II): from individual species to whole genera.</title>
        <authorList>
            <person name="Goeker M."/>
        </authorList>
    </citation>
    <scope>NUCLEOTIDE SEQUENCE [LARGE SCALE GENOMIC DNA]</scope>
    <source>
        <strain evidence="8 9">DSM 21226</strain>
    </source>
</reference>
<evidence type="ECO:0000313" key="8">
    <source>
        <dbReference type="EMBL" id="NYG34307.1"/>
    </source>
</evidence>
<dbReference type="Pfam" id="PF16123">
    <property type="entry name" value="HAGH_C"/>
    <property type="match status" value="1"/>
</dbReference>
<dbReference type="InterPro" id="IPR050110">
    <property type="entry name" value="Glyoxalase_II_hydrolase"/>
</dbReference>
<dbReference type="Proteomes" id="UP000518288">
    <property type="component" value="Unassembled WGS sequence"/>
</dbReference>
<comment type="caution">
    <text evidence="8">The sequence shown here is derived from an EMBL/GenBank/DDBJ whole genome shotgun (WGS) entry which is preliminary data.</text>
</comment>
<sequence>MYASLSRLAALPATTLVCCAHEYTLANLRFARAVEPHSLALAAHEAECQSLRDRGLPTLPSTLGRERMINPYLRCDQPEVIASAVARGAGGRDPVSVLATIRQWKDNFR</sequence>
<evidence type="ECO:0000313" key="9">
    <source>
        <dbReference type="Proteomes" id="UP000518288"/>
    </source>
</evidence>
<evidence type="ECO:0000259" key="7">
    <source>
        <dbReference type="Pfam" id="PF16123"/>
    </source>
</evidence>
<gene>
    <name evidence="8" type="ORF">BDD16_003293</name>
</gene>
<protein>
    <recommendedName>
        <fullName evidence="2">hydroxyacylglutathione hydrolase</fullName>
        <ecNumber evidence="2">3.1.2.6</ecNumber>
    </recommendedName>
    <alternativeName>
        <fullName evidence="6">Glyoxalase II</fullName>
    </alternativeName>
</protein>
<evidence type="ECO:0000256" key="6">
    <source>
        <dbReference type="ARBA" id="ARBA00031044"/>
    </source>
</evidence>
<dbReference type="SUPFAM" id="SSF56281">
    <property type="entry name" value="Metallo-hydrolase/oxidoreductase"/>
    <property type="match status" value="1"/>
</dbReference>
<dbReference type="GO" id="GO:0004416">
    <property type="term" value="F:hydroxyacylglutathione hydrolase activity"/>
    <property type="evidence" value="ECO:0007669"/>
    <property type="project" value="UniProtKB-EC"/>
</dbReference>